<keyword evidence="3" id="KW-1185">Reference proteome</keyword>
<proteinExistence type="predicted"/>
<dbReference type="Proteomes" id="UP000008632">
    <property type="component" value="Chromosome"/>
</dbReference>
<dbReference type="KEGG" id="psu:Psesu_1149"/>
<dbReference type="RefSeq" id="WP_013534828.1">
    <property type="nucleotide sequence ID" value="NC_014924.1"/>
</dbReference>
<dbReference type="EMBL" id="CP002446">
    <property type="protein sequence ID" value="ADV26999.1"/>
    <property type="molecule type" value="Genomic_DNA"/>
</dbReference>
<reference evidence="2 3" key="1">
    <citation type="submission" date="2011-01" db="EMBL/GenBank/DDBJ databases">
        <title>Complete sequence of Pseudoxanthomonas suwonensis 11-1.</title>
        <authorList>
            <consortium name="US DOE Joint Genome Institute"/>
            <person name="Lucas S."/>
            <person name="Copeland A."/>
            <person name="Lapidus A."/>
            <person name="Cheng J.-F."/>
            <person name="Goodwin L."/>
            <person name="Pitluck S."/>
            <person name="Teshima H."/>
            <person name="Detter J.C."/>
            <person name="Han C."/>
            <person name="Tapia R."/>
            <person name="Land M."/>
            <person name="Hauser L."/>
            <person name="Kyrpides N."/>
            <person name="Ivanova N."/>
            <person name="Ovchinnikova G."/>
            <person name="Siebers A.K."/>
            <person name="Allgaier M."/>
            <person name="Thelen M.P."/>
            <person name="Hugenholtz P."/>
            <person name="Gladden J."/>
            <person name="Woyke T."/>
        </authorList>
    </citation>
    <scope>NUCLEOTIDE SEQUENCE [LARGE SCALE GENOMIC DNA]</scope>
    <source>
        <strain evidence="3">11-1</strain>
    </source>
</reference>
<dbReference type="AlphaFoldDB" id="E6WS50"/>
<evidence type="ECO:0008006" key="4">
    <source>
        <dbReference type="Google" id="ProtNLM"/>
    </source>
</evidence>
<feature type="compositionally biased region" description="Basic and acidic residues" evidence="1">
    <location>
        <begin position="133"/>
        <end position="147"/>
    </location>
</feature>
<dbReference type="HOGENOM" id="CLU_067556_0_0_6"/>
<evidence type="ECO:0000313" key="3">
    <source>
        <dbReference type="Proteomes" id="UP000008632"/>
    </source>
</evidence>
<evidence type="ECO:0000256" key="1">
    <source>
        <dbReference type="SAM" id="MobiDB-lite"/>
    </source>
</evidence>
<dbReference type="STRING" id="743721.Psesu_1149"/>
<feature type="region of interest" description="Disordered" evidence="1">
    <location>
        <begin position="96"/>
        <end position="163"/>
    </location>
</feature>
<gene>
    <name evidence="2" type="ordered locus">Psesu_1149</name>
</gene>
<dbReference type="eggNOG" id="COG3935">
    <property type="taxonomic scope" value="Bacteria"/>
</dbReference>
<accession>E6WS50</accession>
<dbReference type="OrthoDB" id="6107855at2"/>
<protein>
    <recommendedName>
        <fullName evidence="4">DnaT DNA-binding domain-containing protein</fullName>
    </recommendedName>
</protein>
<evidence type="ECO:0000313" key="2">
    <source>
        <dbReference type="EMBL" id="ADV26999.1"/>
    </source>
</evidence>
<organism evidence="2 3">
    <name type="scientific">Pseudoxanthomonas suwonensis (strain 11-1)</name>
    <dbReference type="NCBI Taxonomy" id="743721"/>
    <lineage>
        <taxon>Bacteria</taxon>
        <taxon>Pseudomonadati</taxon>
        <taxon>Pseudomonadota</taxon>
        <taxon>Gammaproteobacteria</taxon>
        <taxon>Lysobacterales</taxon>
        <taxon>Lysobacteraceae</taxon>
        <taxon>Pseudoxanthomonas</taxon>
    </lineage>
</organism>
<name>E6WS50_PSEUU</name>
<sequence>MARIRTIKPEFFTSEDIVQLSPHARLLYIACWCEADKEGRLQWKPLTLKIRYFPVDDVDIRALCEELIDAGLVVPYGDGLAYIPKFGAHQHINPRESASQLPAPAGAARVTDASPTRGERDDDAPAPVTDAQGGREGKGRERKEDASGRVGPRKRAPAKLTLPPDFGISDRVRTWAAEKGHDRLEQHLESFRAKAQAKGYTYADWDAAFMEAIRENWAKLPASGNVVPLEHRPGGGRRAL</sequence>